<proteinExistence type="predicted"/>
<reference evidence="1 2" key="1">
    <citation type="submission" date="2017-11" db="EMBL/GenBank/DDBJ databases">
        <title>Sequencing the genomes of 1000 actinobacteria strains.</title>
        <authorList>
            <person name="Klenk H.-P."/>
        </authorList>
    </citation>
    <scope>NUCLEOTIDE SEQUENCE [LARGE SCALE GENOMIC DNA]</scope>
    <source>
        <strain evidence="1 2">DSM 44104</strain>
    </source>
</reference>
<dbReference type="RefSeq" id="WP_100877316.1">
    <property type="nucleotide sequence ID" value="NZ_JBEPFP010000009.1"/>
</dbReference>
<dbReference type="Proteomes" id="UP000232453">
    <property type="component" value="Unassembled WGS sequence"/>
</dbReference>
<name>A0AA44UV15_PSEA5</name>
<evidence type="ECO:0000313" key="1">
    <source>
        <dbReference type="EMBL" id="PKB41262.1"/>
    </source>
</evidence>
<comment type="caution">
    <text evidence="1">The sequence shown here is derived from an EMBL/GenBank/DDBJ whole genome shotgun (WGS) entry which is preliminary data.</text>
</comment>
<protein>
    <submittedName>
        <fullName evidence="1">Uncharacterized protein</fullName>
    </submittedName>
</protein>
<evidence type="ECO:0000313" key="2">
    <source>
        <dbReference type="Proteomes" id="UP000232453"/>
    </source>
</evidence>
<sequence length="117" mass="12493">MTGDGPSAEELTDAAVARIQVVCDAERMRYEEVVARDPSVKAAMEGRYADELSACVHAVRDAYLAEGVSRERAVQASEAWLMIKSGVRGDLAFGDEILADFASGRLRRGGSGFGAQP</sequence>
<accession>A0AA44UV15</accession>
<gene>
    <name evidence="1" type="ORF">ATL51_0224</name>
</gene>
<dbReference type="EMBL" id="PHUJ01000002">
    <property type="protein sequence ID" value="PKB41262.1"/>
    <property type="molecule type" value="Genomic_DNA"/>
</dbReference>
<dbReference type="AlphaFoldDB" id="A0AA44UV15"/>
<organism evidence="1 2">
    <name type="scientific">Pseudonocardia alni</name>
    <name type="common">Amycolata alni</name>
    <dbReference type="NCBI Taxonomy" id="33907"/>
    <lineage>
        <taxon>Bacteria</taxon>
        <taxon>Bacillati</taxon>
        <taxon>Actinomycetota</taxon>
        <taxon>Actinomycetes</taxon>
        <taxon>Pseudonocardiales</taxon>
        <taxon>Pseudonocardiaceae</taxon>
        <taxon>Pseudonocardia</taxon>
    </lineage>
</organism>